<keyword evidence="3" id="KW-1185">Reference proteome</keyword>
<reference evidence="2 3" key="1">
    <citation type="journal article" date="2019" name="Int. J. Syst. Evol. Microbiol.">
        <title>The Global Catalogue of Microorganisms (GCM) 10K type strain sequencing project: providing services to taxonomists for standard genome sequencing and annotation.</title>
        <authorList>
            <consortium name="The Broad Institute Genomics Platform"/>
            <consortium name="The Broad Institute Genome Sequencing Center for Infectious Disease"/>
            <person name="Wu L."/>
            <person name="Ma J."/>
        </authorList>
    </citation>
    <scope>NUCLEOTIDE SEQUENCE [LARGE SCALE GENOMIC DNA]</scope>
    <source>
        <strain evidence="2 3">JCM 16013</strain>
    </source>
</reference>
<feature type="region of interest" description="Disordered" evidence="1">
    <location>
        <begin position="1"/>
        <end position="20"/>
    </location>
</feature>
<dbReference type="EMBL" id="BAAAQM010000095">
    <property type="protein sequence ID" value="GAA2007042.1"/>
    <property type="molecule type" value="Genomic_DNA"/>
</dbReference>
<sequence length="77" mass="8469">MAAQDAERGPERGFLDEDDGLRLARGASRTVGRQGRRNLEGQHEHAARADWTPAAASTRRRVQFLGLTSPVVSVMVR</sequence>
<protein>
    <submittedName>
        <fullName evidence="2">Uncharacterized protein</fullName>
    </submittedName>
</protein>
<evidence type="ECO:0000313" key="3">
    <source>
        <dbReference type="Proteomes" id="UP001499854"/>
    </source>
</evidence>
<dbReference type="Proteomes" id="UP001499854">
    <property type="component" value="Unassembled WGS sequence"/>
</dbReference>
<name>A0ABN2TGF9_9ACTN</name>
<organism evidence="2 3">
    <name type="scientific">Catenulispora subtropica</name>
    <dbReference type="NCBI Taxonomy" id="450798"/>
    <lineage>
        <taxon>Bacteria</taxon>
        <taxon>Bacillati</taxon>
        <taxon>Actinomycetota</taxon>
        <taxon>Actinomycetes</taxon>
        <taxon>Catenulisporales</taxon>
        <taxon>Catenulisporaceae</taxon>
        <taxon>Catenulispora</taxon>
    </lineage>
</organism>
<feature type="compositionally biased region" description="Basic and acidic residues" evidence="1">
    <location>
        <begin position="1"/>
        <end position="15"/>
    </location>
</feature>
<gene>
    <name evidence="2" type="ORF">GCM10009838_86710</name>
</gene>
<feature type="compositionally biased region" description="Basic and acidic residues" evidence="1">
    <location>
        <begin position="37"/>
        <end position="48"/>
    </location>
</feature>
<evidence type="ECO:0000256" key="1">
    <source>
        <dbReference type="SAM" id="MobiDB-lite"/>
    </source>
</evidence>
<evidence type="ECO:0000313" key="2">
    <source>
        <dbReference type="EMBL" id="GAA2007042.1"/>
    </source>
</evidence>
<feature type="region of interest" description="Disordered" evidence="1">
    <location>
        <begin position="25"/>
        <end position="54"/>
    </location>
</feature>
<accession>A0ABN2TGF9</accession>
<comment type="caution">
    <text evidence="2">The sequence shown here is derived from an EMBL/GenBank/DDBJ whole genome shotgun (WGS) entry which is preliminary data.</text>
</comment>
<proteinExistence type="predicted"/>